<dbReference type="Proteomes" id="UP000501570">
    <property type="component" value="Chromosome"/>
</dbReference>
<keyword evidence="2" id="KW-1185">Reference proteome</keyword>
<protein>
    <submittedName>
        <fullName evidence="1">Uncharacterized protein</fullName>
    </submittedName>
</protein>
<reference evidence="1 2" key="1">
    <citation type="submission" date="2019-09" db="EMBL/GenBank/DDBJ databases">
        <title>FDA dAtabase for Regulatory Grade micrObial Sequences (FDA-ARGOS): Supporting development and validation of Infectious Disease Dx tests.</title>
        <authorList>
            <person name="Sciortino C."/>
            <person name="Tallon L."/>
            <person name="Sadzewicz L."/>
            <person name="Vavikolanu K."/>
            <person name="Mehta A."/>
            <person name="Aluvathingal J."/>
            <person name="Nadendla S."/>
            <person name="Nandy P."/>
            <person name="Geyer C."/>
            <person name="Yan Y."/>
            <person name="Sichtig H."/>
        </authorList>
    </citation>
    <scope>NUCLEOTIDE SEQUENCE [LARGE SCALE GENOMIC DNA]</scope>
    <source>
        <strain evidence="1 2">FDAARGOS_636</strain>
    </source>
</reference>
<evidence type="ECO:0000313" key="2">
    <source>
        <dbReference type="Proteomes" id="UP000501570"/>
    </source>
</evidence>
<accession>A0ABX6KX41</accession>
<dbReference type="RefSeq" id="WP_168239252.1">
    <property type="nucleotide sequence ID" value="NZ_CP050995.1"/>
</dbReference>
<gene>
    <name evidence="1" type="ORF">FOB44_16935</name>
</gene>
<evidence type="ECO:0000313" key="1">
    <source>
        <dbReference type="EMBL" id="QIY92244.1"/>
    </source>
</evidence>
<proteinExistence type="predicted"/>
<organism evidence="1 2">
    <name type="scientific">Chryseobacterium gallinarum</name>
    <dbReference type="NCBI Taxonomy" id="1324352"/>
    <lineage>
        <taxon>Bacteria</taxon>
        <taxon>Pseudomonadati</taxon>
        <taxon>Bacteroidota</taxon>
        <taxon>Flavobacteriia</taxon>
        <taxon>Flavobacteriales</taxon>
        <taxon>Weeksellaceae</taxon>
        <taxon>Chryseobacterium group</taxon>
        <taxon>Chryseobacterium</taxon>
    </lineage>
</organism>
<name>A0ABX6KX41_CHRGL</name>
<dbReference type="EMBL" id="CP050995">
    <property type="protein sequence ID" value="QIY92244.1"/>
    <property type="molecule type" value="Genomic_DNA"/>
</dbReference>
<sequence length="114" mass="12960">MNHTFLTFNGNEYKAKFGLTVIGNTVKTLNVDFKEFFELFKKNIPLVVAPLLWHAISKGQPERKFTLEEVEDWLDDDGGLSSPQLIKFIEAFTASITTEEKQQAQGKKKAPVKK</sequence>